<dbReference type="GO" id="GO:0006635">
    <property type="term" value="P:fatty acid beta-oxidation"/>
    <property type="evidence" value="ECO:0007669"/>
    <property type="project" value="TreeGrafter"/>
</dbReference>
<feature type="active site" description="Acyl-thioester intermediate" evidence="5">
    <location>
        <position position="92"/>
    </location>
</feature>
<dbReference type="FunFam" id="3.40.47.10:FF:000010">
    <property type="entry name" value="Acetyl-CoA acetyltransferase (Thiolase)"/>
    <property type="match status" value="1"/>
</dbReference>
<dbReference type="PANTHER" id="PTHR18919">
    <property type="entry name" value="ACETYL-COA C-ACYLTRANSFERASE"/>
    <property type="match status" value="1"/>
</dbReference>
<proteinExistence type="inferred from homology"/>
<comment type="similarity">
    <text evidence="2 6">Belongs to the thiolase-like superfamily. Thiolase family.</text>
</comment>
<dbReference type="STRING" id="10195.A0A3M7QUW0"/>
<dbReference type="InterPro" id="IPR016039">
    <property type="entry name" value="Thiolase-like"/>
</dbReference>
<dbReference type="InterPro" id="IPR020610">
    <property type="entry name" value="Thiolase_AS"/>
</dbReference>
<evidence type="ECO:0000259" key="8">
    <source>
        <dbReference type="Pfam" id="PF02803"/>
    </source>
</evidence>
<organism evidence="9 10">
    <name type="scientific">Brachionus plicatilis</name>
    <name type="common">Marine rotifer</name>
    <name type="synonym">Brachionus muelleri</name>
    <dbReference type="NCBI Taxonomy" id="10195"/>
    <lineage>
        <taxon>Eukaryota</taxon>
        <taxon>Metazoa</taxon>
        <taxon>Spiralia</taxon>
        <taxon>Gnathifera</taxon>
        <taxon>Rotifera</taxon>
        <taxon>Eurotatoria</taxon>
        <taxon>Monogononta</taxon>
        <taxon>Pseudotrocha</taxon>
        <taxon>Ploima</taxon>
        <taxon>Brachionidae</taxon>
        <taxon>Brachionus</taxon>
    </lineage>
</organism>
<dbReference type="InterPro" id="IPR020613">
    <property type="entry name" value="Thiolase_CS"/>
</dbReference>
<dbReference type="NCBIfam" id="TIGR01930">
    <property type="entry name" value="AcCoA-C-Actrans"/>
    <property type="match status" value="1"/>
</dbReference>
<evidence type="ECO:0000256" key="3">
    <source>
        <dbReference type="ARBA" id="ARBA00022679"/>
    </source>
</evidence>
<keyword evidence="3 6" id="KW-0808">Transferase</keyword>
<dbReference type="PROSITE" id="PS00098">
    <property type="entry name" value="THIOLASE_1"/>
    <property type="match status" value="1"/>
</dbReference>
<feature type="active site" description="Proton acceptor" evidence="5">
    <location>
        <position position="382"/>
    </location>
</feature>
<dbReference type="EMBL" id="REGN01005049">
    <property type="protein sequence ID" value="RNA15073.1"/>
    <property type="molecule type" value="Genomic_DNA"/>
</dbReference>
<feature type="domain" description="Thiolase N-terminal" evidence="7">
    <location>
        <begin position="7"/>
        <end position="265"/>
    </location>
</feature>
<comment type="caution">
    <text evidence="9">The sequence shown here is derived from an EMBL/GenBank/DDBJ whole genome shotgun (WGS) entry which is preliminary data.</text>
</comment>
<evidence type="ECO:0000313" key="9">
    <source>
        <dbReference type="EMBL" id="RNA15073.1"/>
    </source>
</evidence>
<evidence type="ECO:0000256" key="6">
    <source>
        <dbReference type="RuleBase" id="RU003557"/>
    </source>
</evidence>
<comment type="pathway">
    <text evidence="1">Lipid metabolism.</text>
</comment>
<evidence type="ECO:0000256" key="4">
    <source>
        <dbReference type="ARBA" id="ARBA00023315"/>
    </source>
</evidence>
<evidence type="ECO:0000313" key="10">
    <source>
        <dbReference type="Proteomes" id="UP000276133"/>
    </source>
</evidence>
<gene>
    <name evidence="9" type="ORF">BpHYR1_027680</name>
</gene>
<keyword evidence="10" id="KW-1185">Reference proteome</keyword>
<dbReference type="InterPro" id="IPR020615">
    <property type="entry name" value="Thiolase_acyl_enz_int_AS"/>
</dbReference>
<feature type="domain" description="Thiolase C-terminal" evidence="8">
    <location>
        <begin position="274"/>
        <end position="395"/>
    </location>
</feature>
<dbReference type="Gene3D" id="3.40.47.10">
    <property type="match status" value="2"/>
</dbReference>
<dbReference type="Pfam" id="PF02803">
    <property type="entry name" value="Thiolase_C"/>
    <property type="match status" value="1"/>
</dbReference>
<dbReference type="PANTHER" id="PTHR18919:SF107">
    <property type="entry name" value="ACETYL-COA ACETYLTRANSFERASE, CYTOSOLIC"/>
    <property type="match status" value="1"/>
</dbReference>
<dbReference type="InterPro" id="IPR020617">
    <property type="entry name" value="Thiolase_C"/>
</dbReference>
<dbReference type="SUPFAM" id="SSF53901">
    <property type="entry name" value="Thiolase-like"/>
    <property type="match status" value="2"/>
</dbReference>
<dbReference type="InterPro" id="IPR020616">
    <property type="entry name" value="Thiolase_N"/>
</dbReference>
<dbReference type="GO" id="GO:0003985">
    <property type="term" value="F:acetyl-CoA C-acetyltransferase activity"/>
    <property type="evidence" value="ECO:0007669"/>
    <property type="project" value="TreeGrafter"/>
</dbReference>
<dbReference type="InterPro" id="IPR002155">
    <property type="entry name" value="Thiolase"/>
</dbReference>
<evidence type="ECO:0000259" key="7">
    <source>
        <dbReference type="Pfam" id="PF00108"/>
    </source>
</evidence>
<accession>A0A3M7QUW0</accession>
<evidence type="ECO:0000256" key="5">
    <source>
        <dbReference type="PIRSR" id="PIRSR000429-1"/>
    </source>
</evidence>
<keyword evidence="4 6" id="KW-0012">Acyltransferase</keyword>
<dbReference type="PROSITE" id="PS00737">
    <property type="entry name" value="THIOLASE_2"/>
    <property type="match status" value="1"/>
</dbReference>
<protein>
    <submittedName>
        <fullName evidence="9">3-ketoacyl-mitochondrial</fullName>
    </submittedName>
</protein>
<evidence type="ECO:0000256" key="2">
    <source>
        <dbReference type="ARBA" id="ARBA00010982"/>
    </source>
</evidence>
<sequence length="396" mass="41892">MTLLKGVFVVAAKRTPFGKFGGKLKDISATDLQVVANKAAIEQSKVPLDRIDSVIVGSILHSSSDAGYLARHAALKSGIPINVPACTINRLCGSGFQSVIYGAQEIVLGDSQVVLCGGTENMSLAPYTVRGNRFGTRLGVDLKLEDSLWAGLYDSYVQLPMAITAENLAEQYKVSREDADQVALRSQHRWQAALEKGVFREEIAPVTLKAKKGQEQFLVDEHPRGKATMDDLAKLAPVFKKNGTVTAGNASGICDGAGAIVLASEKAVNELNLEPLARLVSYNVSGVDPKIMGIGPVPAIQGLLKKANMSLDQVDLVDVNEAFSTQFVAVQRALGLDGERTNVNGGAVALGHPLAASGSRITANLVYELRRRGARYGVGSACIGGGQGIALLLERV</sequence>
<reference evidence="9 10" key="1">
    <citation type="journal article" date="2018" name="Sci. Rep.">
        <title>Genomic signatures of local adaptation to the degree of environmental predictability in rotifers.</title>
        <authorList>
            <person name="Franch-Gras L."/>
            <person name="Hahn C."/>
            <person name="Garcia-Roger E.M."/>
            <person name="Carmona M.J."/>
            <person name="Serra M."/>
            <person name="Gomez A."/>
        </authorList>
    </citation>
    <scope>NUCLEOTIDE SEQUENCE [LARGE SCALE GENOMIC DNA]</scope>
    <source>
        <strain evidence="9">HYR1</strain>
    </source>
</reference>
<dbReference type="OrthoDB" id="5404651at2759"/>
<evidence type="ECO:0000256" key="1">
    <source>
        <dbReference type="ARBA" id="ARBA00005189"/>
    </source>
</evidence>
<dbReference type="PIRSF" id="PIRSF000429">
    <property type="entry name" value="Ac-CoA_Ac_transf"/>
    <property type="match status" value="1"/>
</dbReference>
<dbReference type="Proteomes" id="UP000276133">
    <property type="component" value="Unassembled WGS sequence"/>
</dbReference>
<dbReference type="GO" id="GO:0005739">
    <property type="term" value="C:mitochondrion"/>
    <property type="evidence" value="ECO:0007669"/>
    <property type="project" value="TreeGrafter"/>
</dbReference>
<name>A0A3M7QUW0_BRAPC</name>
<feature type="active site" description="Proton acceptor" evidence="5">
    <location>
        <position position="352"/>
    </location>
</feature>
<dbReference type="AlphaFoldDB" id="A0A3M7QUW0"/>
<dbReference type="PROSITE" id="PS00099">
    <property type="entry name" value="THIOLASE_3"/>
    <property type="match status" value="1"/>
</dbReference>
<dbReference type="Pfam" id="PF00108">
    <property type="entry name" value="Thiolase_N"/>
    <property type="match status" value="1"/>
</dbReference>
<dbReference type="CDD" id="cd00751">
    <property type="entry name" value="thiolase"/>
    <property type="match status" value="1"/>
</dbReference>